<evidence type="ECO:0000256" key="1">
    <source>
        <dbReference type="SAM" id="SignalP"/>
    </source>
</evidence>
<dbReference type="AlphaFoldDB" id="A0A6A6TUP7"/>
<name>A0A6A6TUP7_9PEZI</name>
<accession>A0A6A6TUP7</accession>
<organism evidence="2 3">
    <name type="scientific">Microthyrium microscopicum</name>
    <dbReference type="NCBI Taxonomy" id="703497"/>
    <lineage>
        <taxon>Eukaryota</taxon>
        <taxon>Fungi</taxon>
        <taxon>Dikarya</taxon>
        <taxon>Ascomycota</taxon>
        <taxon>Pezizomycotina</taxon>
        <taxon>Dothideomycetes</taxon>
        <taxon>Dothideomycetes incertae sedis</taxon>
        <taxon>Microthyriales</taxon>
        <taxon>Microthyriaceae</taxon>
        <taxon>Microthyrium</taxon>
    </lineage>
</organism>
<feature type="signal peptide" evidence="1">
    <location>
        <begin position="1"/>
        <end position="20"/>
    </location>
</feature>
<sequence>MKIFQILISVLGLFLGIVTAAGLPDPSTVILSTMTDVYCQTSNFHIRLWQNVCAFSLEGTTKHFTMSFRGDNLKGCELHSHAHQDCSDTPRVSKEGECVPIHGLYPNYVAWKLVCTDDFSISG</sequence>
<feature type="chain" id="PRO_5025388427" evidence="1">
    <location>
        <begin position="21"/>
        <end position="123"/>
    </location>
</feature>
<keyword evidence="3" id="KW-1185">Reference proteome</keyword>
<gene>
    <name evidence="2" type="ORF">BT63DRAFT_461544</name>
</gene>
<dbReference type="Proteomes" id="UP000799302">
    <property type="component" value="Unassembled WGS sequence"/>
</dbReference>
<evidence type="ECO:0000313" key="3">
    <source>
        <dbReference type="Proteomes" id="UP000799302"/>
    </source>
</evidence>
<keyword evidence="1" id="KW-0732">Signal</keyword>
<reference evidence="2" key="1">
    <citation type="journal article" date="2020" name="Stud. Mycol.">
        <title>101 Dothideomycetes genomes: a test case for predicting lifestyles and emergence of pathogens.</title>
        <authorList>
            <person name="Haridas S."/>
            <person name="Albert R."/>
            <person name="Binder M."/>
            <person name="Bloem J."/>
            <person name="Labutti K."/>
            <person name="Salamov A."/>
            <person name="Andreopoulos B."/>
            <person name="Baker S."/>
            <person name="Barry K."/>
            <person name="Bills G."/>
            <person name="Bluhm B."/>
            <person name="Cannon C."/>
            <person name="Castanera R."/>
            <person name="Culley D."/>
            <person name="Daum C."/>
            <person name="Ezra D."/>
            <person name="Gonzalez J."/>
            <person name="Henrissat B."/>
            <person name="Kuo A."/>
            <person name="Liang C."/>
            <person name="Lipzen A."/>
            <person name="Lutzoni F."/>
            <person name="Magnuson J."/>
            <person name="Mondo S."/>
            <person name="Nolan M."/>
            <person name="Ohm R."/>
            <person name="Pangilinan J."/>
            <person name="Park H.-J."/>
            <person name="Ramirez L."/>
            <person name="Alfaro M."/>
            <person name="Sun H."/>
            <person name="Tritt A."/>
            <person name="Yoshinaga Y."/>
            <person name="Zwiers L.-H."/>
            <person name="Turgeon B."/>
            <person name="Goodwin S."/>
            <person name="Spatafora J."/>
            <person name="Crous P."/>
            <person name="Grigoriev I."/>
        </authorList>
    </citation>
    <scope>NUCLEOTIDE SEQUENCE</scope>
    <source>
        <strain evidence="2">CBS 115976</strain>
    </source>
</reference>
<proteinExistence type="predicted"/>
<dbReference type="EMBL" id="MU004247">
    <property type="protein sequence ID" value="KAF2663166.1"/>
    <property type="molecule type" value="Genomic_DNA"/>
</dbReference>
<evidence type="ECO:0000313" key="2">
    <source>
        <dbReference type="EMBL" id="KAF2663166.1"/>
    </source>
</evidence>
<protein>
    <submittedName>
        <fullName evidence="2">Uncharacterized protein</fullName>
    </submittedName>
</protein>